<evidence type="ECO:0000313" key="1">
    <source>
        <dbReference type="EnsemblMetazoa" id="SMAR014202-PA"/>
    </source>
</evidence>
<dbReference type="AlphaFoldDB" id="T1JK22"/>
<dbReference type="Proteomes" id="UP000014500">
    <property type="component" value="Unassembled WGS sequence"/>
</dbReference>
<name>T1JK22_STRMM</name>
<accession>T1JK22</accession>
<reference evidence="1" key="2">
    <citation type="submission" date="2015-02" db="UniProtKB">
        <authorList>
            <consortium name="EnsemblMetazoa"/>
        </authorList>
    </citation>
    <scope>IDENTIFICATION</scope>
</reference>
<dbReference type="HOGENOM" id="CLU_2280886_0_0_1"/>
<reference evidence="2" key="1">
    <citation type="submission" date="2011-05" db="EMBL/GenBank/DDBJ databases">
        <authorList>
            <person name="Richards S.R."/>
            <person name="Qu J."/>
            <person name="Jiang H."/>
            <person name="Jhangiani S.N."/>
            <person name="Agravi P."/>
            <person name="Goodspeed R."/>
            <person name="Gross S."/>
            <person name="Mandapat C."/>
            <person name="Jackson L."/>
            <person name="Mathew T."/>
            <person name="Pu L."/>
            <person name="Thornton R."/>
            <person name="Saada N."/>
            <person name="Wilczek-Boney K.B."/>
            <person name="Lee S."/>
            <person name="Kovar C."/>
            <person name="Wu Y."/>
            <person name="Scherer S.E."/>
            <person name="Worley K.C."/>
            <person name="Muzny D.M."/>
            <person name="Gibbs R."/>
        </authorList>
    </citation>
    <scope>NUCLEOTIDE SEQUENCE</scope>
    <source>
        <strain evidence="2">Brora</strain>
    </source>
</reference>
<dbReference type="EMBL" id="JH431671">
    <property type="status" value="NOT_ANNOTATED_CDS"/>
    <property type="molecule type" value="Genomic_DNA"/>
</dbReference>
<sequence>MTCERCSKPRGNVCIISMIYCYRILLETAGCRSFADLHDLSYLLQPLMINLRKIQWIKKLLGKGSNQWEFLAMFWKRSLVAVVRKRDPLTLLTECHEQAVAP</sequence>
<keyword evidence="2" id="KW-1185">Reference proteome</keyword>
<organism evidence="1 2">
    <name type="scientific">Strigamia maritima</name>
    <name type="common">European centipede</name>
    <name type="synonym">Geophilus maritimus</name>
    <dbReference type="NCBI Taxonomy" id="126957"/>
    <lineage>
        <taxon>Eukaryota</taxon>
        <taxon>Metazoa</taxon>
        <taxon>Ecdysozoa</taxon>
        <taxon>Arthropoda</taxon>
        <taxon>Myriapoda</taxon>
        <taxon>Chilopoda</taxon>
        <taxon>Pleurostigmophora</taxon>
        <taxon>Geophilomorpha</taxon>
        <taxon>Linotaeniidae</taxon>
        <taxon>Strigamia</taxon>
    </lineage>
</organism>
<dbReference type="EnsemblMetazoa" id="SMAR014202-RA">
    <property type="protein sequence ID" value="SMAR014202-PA"/>
    <property type="gene ID" value="SMAR014202"/>
</dbReference>
<protein>
    <submittedName>
        <fullName evidence="1">Uncharacterized protein</fullName>
    </submittedName>
</protein>
<evidence type="ECO:0000313" key="2">
    <source>
        <dbReference type="Proteomes" id="UP000014500"/>
    </source>
</evidence>
<proteinExistence type="predicted"/>